<gene>
    <name evidence="1" type="ORF">GCM10011487_64410</name>
</gene>
<accession>A0A829YND5</accession>
<comment type="caution">
    <text evidence="1">The sequence shown here is derived from an EMBL/GenBank/DDBJ whole genome shotgun (WGS) entry which is preliminary data.</text>
</comment>
<reference evidence="2" key="1">
    <citation type="submission" date="2020-01" db="EMBL/GenBank/DDBJ databases">
        <title>'Steroidobacter agaridevorans' sp. nov., agar-degrading bacteria isolated from rhizosphere soils.</title>
        <authorList>
            <person name="Ikenaga M."/>
            <person name="Kataoka M."/>
            <person name="Murouchi A."/>
            <person name="Katsuragi S."/>
            <person name="Sakai M."/>
        </authorList>
    </citation>
    <scope>NUCLEOTIDE SEQUENCE [LARGE SCALE GENOMIC DNA]</scope>
    <source>
        <strain evidence="2">YU21-B</strain>
    </source>
</reference>
<dbReference type="AlphaFoldDB" id="A0A829YND5"/>
<name>A0A829YND5_9GAMM</name>
<dbReference type="Proteomes" id="UP000445000">
    <property type="component" value="Unassembled WGS sequence"/>
</dbReference>
<dbReference type="RefSeq" id="WP_161816046.1">
    <property type="nucleotide sequence ID" value="NZ_BLJN01000009.1"/>
</dbReference>
<proteinExistence type="predicted"/>
<sequence length="88" mass="9971">MTTERDHDPEATVEIPRPVLIDPELEDEDPEKTLVREDWESTVIRRVAPHVAAVQSAVGEDSAAEARFGWETQTLRLLSRAVTREYGE</sequence>
<organism evidence="1 2">
    <name type="scientific">Steroidobacter agaridevorans</name>
    <dbReference type="NCBI Taxonomy" id="2695856"/>
    <lineage>
        <taxon>Bacteria</taxon>
        <taxon>Pseudomonadati</taxon>
        <taxon>Pseudomonadota</taxon>
        <taxon>Gammaproteobacteria</taxon>
        <taxon>Steroidobacterales</taxon>
        <taxon>Steroidobacteraceae</taxon>
        <taxon>Steroidobacter</taxon>
    </lineage>
</organism>
<dbReference type="EMBL" id="BLJN01000009">
    <property type="protein sequence ID" value="GFE84441.1"/>
    <property type="molecule type" value="Genomic_DNA"/>
</dbReference>
<evidence type="ECO:0000313" key="1">
    <source>
        <dbReference type="EMBL" id="GFE84441.1"/>
    </source>
</evidence>
<protein>
    <submittedName>
        <fullName evidence="1">Uncharacterized protein</fullName>
    </submittedName>
</protein>
<keyword evidence="2" id="KW-1185">Reference proteome</keyword>
<evidence type="ECO:0000313" key="2">
    <source>
        <dbReference type="Proteomes" id="UP000445000"/>
    </source>
</evidence>